<organism evidence="3 4">
    <name type="scientific">Pseudodesulfovibrio profundus</name>
    <dbReference type="NCBI Taxonomy" id="57320"/>
    <lineage>
        <taxon>Bacteria</taxon>
        <taxon>Pseudomonadati</taxon>
        <taxon>Thermodesulfobacteriota</taxon>
        <taxon>Desulfovibrionia</taxon>
        <taxon>Desulfovibrionales</taxon>
        <taxon>Desulfovibrionaceae</taxon>
    </lineage>
</organism>
<dbReference type="Gene3D" id="3.40.190.10">
    <property type="entry name" value="Periplasmic binding protein-like II"/>
    <property type="match status" value="2"/>
</dbReference>
<dbReference type="PANTHER" id="PTHR38834:SF3">
    <property type="entry name" value="SOLUTE-BINDING PROTEIN FAMILY 3_N-TERMINAL DOMAIN-CONTAINING PROTEIN"/>
    <property type="match status" value="1"/>
</dbReference>
<gene>
    <name evidence="3" type="ORF">DPRO_4009</name>
</gene>
<dbReference type="AlphaFoldDB" id="A0A2C8FEQ2"/>
<dbReference type="KEGG" id="pprf:DPRO_4009"/>
<dbReference type="PANTHER" id="PTHR38834">
    <property type="entry name" value="PERIPLASMIC SUBSTRATE BINDING PROTEIN FAMILY 3"/>
    <property type="match status" value="1"/>
</dbReference>
<evidence type="ECO:0000313" key="4">
    <source>
        <dbReference type="Proteomes" id="UP000219215"/>
    </source>
</evidence>
<accession>A0A2C8FEQ2</accession>
<feature type="domain" description="Solute-binding protein family 3/N-terminal" evidence="2">
    <location>
        <begin position="34"/>
        <end position="242"/>
    </location>
</feature>
<dbReference type="SUPFAM" id="SSF53850">
    <property type="entry name" value="Periplasmic binding protein-like II"/>
    <property type="match status" value="1"/>
</dbReference>
<name>A0A2C8FEQ2_9BACT</name>
<dbReference type="Proteomes" id="UP000219215">
    <property type="component" value="Chromosome DPRO"/>
</dbReference>
<feature type="chain" id="PRO_5012880606" description="Solute-binding protein family 3/N-terminal domain-containing protein" evidence="1">
    <location>
        <begin position="27"/>
        <end position="268"/>
    </location>
</feature>
<evidence type="ECO:0000259" key="2">
    <source>
        <dbReference type="Pfam" id="PF00497"/>
    </source>
</evidence>
<evidence type="ECO:0000313" key="3">
    <source>
        <dbReference type="EMBL" id="SOB60928.1"/>
    </source>
</evidence>
<dbReference type="EMBL" id="LT907975">
    <property type="protein sequence ID" value="SOB60928.1"/>
    <property type="molecule type" value="Genomic_DNA"/>
</dbReference>
<keyword evidence="4" id="KW-1185">Reference proteome</keyword>
<evidence type="ECO:0000256" key="1">
    <source>
        <dbReference type="SAM" id="SignalP"/>
    </source>
</evidence>
<reference evidence="4" key="1">
    <citation type="submission" date="2017-09" db="EMBL/GenBank/DDBJ databases">
        <authorList>
            <person name="Regsiter A."/>
            <person name="William W."/>
        </authorList>
    </citation>
    <scope>NUCLEOTIDE SEQUENCE [LARGE SCALE GENOMIC DNA]</scope>
    <source>
        <strain evidence="4">500-1</strain>
    </source>
</reference>
<dbReference type="InterPro" id="IPR001638">
    <property type="entry name" value="Solute-binding_3/MltF_N"/>
</dbReference>
<proteinExistence type="predicted"/>
<dbReference type="Pfam" id="PF00497">
    <property type="entry name" value="SBP_bac_3"/>
    <property type="match status" value="1"/>
</dbReference>
<sequence>MVTHICRYLMVFFLFQCALVNGTARAGEFKAYVGEIPPLIYLNDAGLARGAVVDVVVEAMEMAGIPLDQDSDIASISWARAIEDVEYTPRTMIFCMARTEQREDRFKWVGPVAEMNVGLVAMKHSSVSISDKDDVRKYRIGVIRSSGPVDILESEYGVLKENLTQVASDELQFRMLKAGRVDLITQADIAAPVLIREMGMPSGAYEMVHVLQHLYLYVAFNKQTDDELLEKVREAIGELRSSEDGAPSRYDLLLRKHAPEEPLPYRAK</sequence>
<keyword evidence="1" id="KW-0732">Signal</keyword>
<feature type="signal peptide" evidence="1">
    <location>
        <begin position="1"/>
        <end position="26"/>
    </location>
</feature>
<protein>
    <recommendedName>
        <fullName evidence="2">Solute-binding protein family 3/N-terminal domain-containing protein</fullName>
    </recommendedName>
</protein>